<dbReference type="RefSeq" id="WP_218037292.1">
    <property type="nucleotide sequence ID" value="NZ_BKAJ01000032.1"/>
</dbReference>
<sequence>MSLTTAATAVHRDVHRGPQSFPIHGFCAPGFEPVREAFEANFELEDEIGACASVMVDGQSVVDLWGGWRDAAGTKPWERDTIVCMMSVAKAVSSTCLHMLIDRGLVDLDAPVARYWPEFAAAGKEKLLVRHVLDHRAGLPILTERLHPRAMFDHALMVGALARQAPLWEPGTKAGYHLHNQGFLIDEIVRRVTGLTLPQFLRKEVTGPLGLDYQFGLSAADQERCADFLQATDGTIFAARNGDPGRLLSRAWDQLPDPLDLNAREWREATITSASGHGNARAIARLYGALAHGGELDGVRLMSQATLDQAIEEQHNMIEVMMERPYHQALGYLLTSPPLVWMGPGRRSFGHHGVGGSIGLGDPDAKVGFCYAMNKMHARVDNGPRARRLIEAVYRCL</sequence>
<name>A0A512N744_9HYPH</name>
<dbReference type="PANTHER" id="PTHR43319">
    <property type="entry name" value="BETA-LACTAMASE-RELATED"/>
    <property type="match status" value="1"/>
</dbReference>
<dbReference type="InterPro" id="IPR052907">
    <property type="entry name" value="Beta-lactamase/esterase"/>
</dbReference>
<dbReference type="Pfam" id="PF00144">
    <property type="entry name" value="Beta-lactamase"/>
    <property type="match status" value="1"/>
</dbReference>
<dbReference type="GO" id="GO:0016787">
    <property type="term" value="F:hydrolase activity"/>
    <property type="evidence" value="ECO:0007669"/>
    <property type="project" value="UniProtKB-KW"/>
</dbReference>
<dbReference type="InterPro" id="IPR012338">
    <property type="entry name" value="Beta-lactam/transpept-like"/>
</dbReference>
<dbReference type="AlphaFoldDB" id="A0A512N744"/>
<organism evidence="2 3">
    <name type="scientific">Reyranella soli</name>
    <dbReference type="NCBI Taxonomy" id="1230389"/>
    <lineage>
        <taxon>Bacteria</taxon>
        <taxon>Pseudomonadati</taxon>
        <taxon>Pseudomonadota</taxon>
        <taxon>Alphaproteobacteria</taxon>
        <taxon>Hyphomicrobiales</taxon>
        <taxon>Reyranellaceae</taxon>
        <taxon>Reyranella</taxon>
    </lineage>
</organism>
<keyword evidence="2" id="KW-0378">Hydrolase</keyword>
<dbReference type="Gene3D" id="3.40.710.10">
    <property type="entry name" value="DD-peptidase/beta-lactamase superfamily"/>
    <property type="match status" value="1"/>
</dbReference>
<keyword evidence="3" id="KW-1185">Reference proteome</keyword>
<evidence type="ECO:0000313" key="3">
    <source>
        <dbReference type="Proteomes" id="UP000321058"/>
    </source>
</evidence>
<protein>
    <submittedName>
        <fullName evidence="2">Serine hydrolase</fullName>
    </submittedName>
</protein>
<comment type="caution">
    <text evidence="2">The sequence shown here is derived from an EMBL/GenBank/DDBJ whole genome shotgun (WGS) entry which is preliminary data.</text>
</comment>
<dbReference type="Proteomes" id="UP000321058">
    <property type="component" value="Unassembled WGS sequence"/>
</dbReference>
<reference evidence="2 3" key="1">
    <citation type="submission" date="2019-07" db="EMBL/GenBank/DDBJ databases">
        <title>Whole genome shotgun sequence of Reyranella soli NBRC 108950.</title>
        <authorList>
            <person name="Hosoyama A."/>
            <person name="Uohara A."/>
            <person name="Ohji S."/>
            <person name="Ichikawa N."/>
        </authorList>
    </citation>
    <scope>NUCLEOTIDE SEQUENCE [LARGE SCALE GENOMIC DNA]</scope>
    <source>
        <strain evidence="2 3">NBRC 108950</strain>
    </source>
</reference>
<evidence type="ECO:0000313" key="2">
    <source>
        <dbReference type="EMBL" id="GEP54733.1"/>
    </source>
</evidence>
<evidence type="ECO:0000259" key="1">
    <source>
        <dbReference type="Pfam" id="PF00144"/>
    </source>
</evidence>
<dbReference type="InterPro" id="IPR001466">
    <property type="entry name" value="Beta-lactam-related"/>
</dbReference>
<proteinExistence type="predicted"/>
<dbReference type="PANTHER" id="PTHR43319:SF3">
    <property type="entry name" value="BETA-LACTAMASE-RELATED DOMAIN-CONTAINING PROTEIN"/>
    <property type="match status" value="1"/>
</dbReference>
<dbReference type="SUPFAM" id="SSF56601">
    <property type="entry name" value="beta-lactamase/transpeptidase-like"/>
    <property type="match status" value="1"/>
</dbReference>
<feature type="domain" description="Beta-lactamase-related" evidence="1">
    <location>
        <begin position="47"/>
        <end position="391"/>
    </location>
</feature>
<dbReference type="EMBL" id="BKAJ01000032">
    <property type="protein sequence ID" value="GEP54733.1"/>
    <property type="molecule type" value="Genomic_DNA"/>
</dbReference>
<accession>A0A512N744</accession>
<gene>
    <name evidence="2" type="ORF">RSO01_18990</name>
</gene>